<dbReference type="GeneID" id="5022184"/>
<dbReference type="EMBL" id="CT868063">
    <property type="protein sequence ID" value="CAK69002.1"/>
    <property type="molecule type" value="Genomic_DNA"/>
</dbReference>
<dbReference type="Proteomes" id="UP000000600">
    <property type="component" value="Unassembled WGS sequence"/>
</dbReference>
<keyword evidence="2" id="KW-1185">Reference proteome</keyword>
<dbReference type="RefSeq" id="XP_001436399.1">
    <property type="nucleotide sequence ID" value="XM_001436362.1"/>
</dbReference>
<dbReference type="KEGG" id="ptm:GSPATT00007214001"/>
<reference evidence="1 2" key="1">
    <citation type="journal article" date="2006" name="Nature">
        <title>Global trends of whole-genome duplications revealed by the ciliate Paramecium tetraurelia.</title>
        <authorList>
            <consortium name="Genoscope"/>
            <person name="Aury J.-M."/>
            <person name="Jaillon O."/>
            <person name="Duret L."/>
            <person name="Noel B."/>
            <person name="Jubin C."/>
            <person name="Porcel B.M."/>
            <person name="Segurens B."/>
            <person name="Daubin V."/>
            <person name="Anthouard V."/>
            <person name="Aiach N."/>
            <person name="Arnaiz O."/>
            <person name="Billaut A."/>
            <person name="Beisson J."/>
            <person name="Blanc I."/>
            <person name="Bouhouche K."/>
            <person name="Camara F."/>
            <person name="Duharcourt S."/>
            <person name="Guigo R."/>
            <person name="Gogendeau D."/>
            <person name="Katinka M."/>
            <person name="Keller A.-M."/>
            <person name="Kissmehl R."/>
            <person name="Klotz C."/>
            <person name="Koll F."/>
            <person name="Le Moue A."/>
            <person name="Lepere C."/>
            <person name="Malinsky S."/>
            <person name="Nowacki M."/>
            <person name="Nowak J.K."/>
            <person name="Plattner H."/>
            <person name="Poulain J."/>
            <person name="Ruiz F."/>
            <person name="Serrano V."/>
            <person name="Zagulski M."/>
            <person name="Dessen P."/>
            <person name="Betermier M."/>
            <person name="Weissenbach J."/>
            <person name="Scarpelli C."/>
            <person name="Schachter V."/>
            <person name="Sperling L."/>
            <person name="Meyer E."/>
            <person name="Cohen J."/>
            <person name="Wincker P."/>
        </authorList>
    </citation>
    <scope>NUCLEOTIDE SEQUENCE [LARGE SCALE GENOMIC DNA]</scope>
    <source>
        <strain evidence="1 2">Stock d4-2</strain>
    </source>
</reference>
<accession>A0CDY5</accession>
<dbReference type="AlphaFoldDB" id="A0CDY5"/>
<protein>
    <recommendedName>
        <fullName evidence="3">Apea-like HEPN domain-containing protein</fullName>
    </recommendedName>
</protein>
<dbReference type="OrthoDB" id="299647at2759"/>
<name>A0CDY5_PARTE</name>
<dbReference type="InParanoid" id="A0CDY5"/>
<gene>
    <name evidence="1" type="ORF">GSPATT00007214001</name>
</gene>
<sequence length="344" mass="40609">MKQARLPLQHQSPREIGFHRHCQRFQPKERSPQPNEEDAIAYVRLRKQGLVKDKALKYCLADHCKIDASLTKHGPPNYKIFSTSLDRQKVIQGWQMVGKLKEMSHEKYINAKGGDGLTEFENRDEQIKFERLKDYFMGLSNSSKQVELPKFQMGNGKEHYFELADYYQQFKPLSKTLITDTESFDDIIPKYRKDHFRIEPKVDRQTIKRTEEEKGVKQRLKALNELIKTYKEAKRADDPCIEIVFLRFIKVLDQHHSKKKEERAPQEIESLAMIKENFNYDEGTVSARKRCSILSHRYSKVVHNDEVIKNQVFQEKLDKFVTKVLGRINCQFDGTLFGRSFRNF</sequence>
<dbReference type="OMA" id="SHEKYIN"/>
<organism evidence="1 2">
    <name type="scientific">Paramecium tetraurelia</name>
    <dbReference type="NCBI Taxonomy" id="5888"/>
    <lineage>
        <taxon>Eukaryota</taxon>
        <taxon>Sar</taxon>
        <taxon>Alveolata</taxon>
        <taxon>Ciliophora</taxon>
        <taxon>Intramacronucleata</taxon>
        <taxon>Oligohymenophorea</taxon>
        <taxon>Peniculida</taxon>
        <taxon>Parameciidae</taxon>
        <taxon>Paramecium</taxon>
    </lineage>
</organism>
<dbReference type="HOGENOM" id="CLU_781816_0_0_1"/>
<evidence type="ECO:0000313" key="2">
    <source>
        <dbReference type="Proteomes" id="UP000000600"/>
    </source>
</evidence>
<proteinExistence type="predicted"/>
<evidence type="ECO:0000313" key="1">
    <source>
        <dbReference type="EMBL" id="CAK69002.1"/>
    </source>
</evidence>
<evidence type="ECO:0008006" key="3">
    <source>
        <dbReference type="Google" id="ProtNLM"/>
    </source>
</evidence>